<comment type="similarity">
    <text evidence="1">Belongs to the flavin monoamine oxidase family.</text>
</comment>
<dbReference type="InterPro" id="IPR002937">
    <property type="entry name" value="Amino_oxidase"/>
</dbReference>
<dbReference type="EMBL" id="BAABJP010000024">
    <property type="protein sequence ID" value="GAA5161951.1"/>
    <property type="molecule type" value="Genomic_DNA"/>
</dbReference>
<dbReference type="SUPFAM" id="SSF54373">
    <property type="entry name" value="FAD-linked reductases, C-terminal domain"/>
    <property type="match status" value="1"/>
</dbReference>
<dbReference type="Pfam" id="PF01593">
    <property type="entry name" value="Amino_oxidase"/>
    <property type="match status" value="1"/>
</dbReference>
<name>A0ABP9QHD3_9PSEU</name>
<dbReference type="InterPro" id="IPR036188">
    <property type="entry name" value="FAD/NAD-bd_sf"/>
</dbReference>
<dbReference type="InterPro" id="IPR050703">
    <property type="entry name" value="Flavin_MAO"/>
</dbReference>
<accession>A0ABP9QHD3</accession>
<proteinExistence type="inferred from homology"/>
<evidence type="ECO:0000259" key="2">
    <source>
        <dbReference type="Pfam" id="PF01593"/>
    </source>
</evidence>
<gene>
    <name evidence="3" type="ORF">GCM10023321_46920</name>
</gene>
<evidence type="ECO:0000313" key="4">
    <source>
        <dbReference type="Proteomes" id="UP001428817"/>
    </source>
</evidence>
<dbReference type="Pfam" id="PF13450">
    <property type="entry name" value="NAD_binding_8"/>
    <property type="match status" value="1"/>
</dbReference>
<dbReference type="Gene3D" id="3.50.50.60">
    <property type="entry name" value="FAD/NAD(P)-binding domain"/>
    <property type="match status" value="2"/>
</dbReference>
<keyword evidence="4" id="KW-1185">Reference proteome</keyword>
<evidence type="ECO:0000256" key="1">
    <source>
        <dbReference type="ARBA" id="ARBA00005995"/>
    </source>
</evidence>
<sequence>MSTVDHEVIVVGAGAAGLRAATSLRAAGCDVVCLEARDRVGGRLLSVPTTAGVLDLGATWFWAGEQRVTRLARESGAAPFRQHLAGDTIFQDGGGVRRLGGNLVDGPAQRFGRGAARIATAMAHTLPPDTVRLGCPVRSVRSADPHSLAVDTDDALLRARHVVIAVPPALAVARIDFAGQLPDPLVGLARATPVWMGAITKVVAVYERPFWRDAGLAGAGLSRLGPLQEIHDMCGPGDSPAALFGFAPPLSADIDLEAAVIGQLNSMFGEHAARPVRLIAQDWRREAWTSPPGVEALVDYHLFGHPVFHEPELGGRLHWACTETAAGFGGHIEGALASGDAAAAAILAAEARTPHTTRPTQVIT</sequence>
<protein>
    <submittedName>
        <fullName evidence="3">FAD-dependent oxidoreductase</fullName>
    </submittedName>
</protein>
<dbReference type="PANTHER" id="PTHR43563">
    <property type="entry name" value="AMINE OXIDASE"/>
    <property type="match status" value="1"/>
</dbReference>
<evidence type="ECO:0000313" key="3">
    <source>
        <dbReference type="EMBL" id="GAA5161951.1"/>
    </source>
</evidence>
<comment type="caution">
    <text evidence="3">The sequence shown here is derived from an EMBL/GenBank/DDBJ whole genome shotgun (WGS) entry which is preliminary data.</text>
</comment>
<dbReference type="PANTHER" id="PTHR43563:SF1">
    <property type="entry name" value="AMINE OXIDASE [FLAVIN-CONTAINING] B"/>
    <property type="match status" value="1"/>
</dbReference>
<feature type="domain" description="Amine oxidase" evidence="2">
    <location>
        <begin position="106"/>
        <end position="347"/>
    </location>
</feature>
<dbReference type="SUPFAM" id="SSF51905">
    <property type="entry name" value="FAD/NAD(P)-binding domain"/>
    <property type="match status" value="1"/>
</dbReference>
<reference evidence="4" key="1">
    <citation type="journal article" date="2019" name="Int. J. Syst. Evol. Microbiol.">
        <title>The Global Catalogue of Microorganisms (GCM) 10K type strain sequencing project: providing services to taxonomists for standard genome sequencing and annotation.</title>
        <authorList>
            <consortium name="The Broad Institute Genomics Platform"/>
            <consortium name="The Broad Institute Genome Sequencing Center for Infectious Disease"/>
            <person name="Wu L."/>
            <person name="Ma J."/>
        </authorList>
    </citation>
    <scope>NUCLEOTIDE SEQUENCE [LARGE SCALE GENOMIC DNA]</scope>
    <source>
        <strain evidence="4">JCM 18303</strain>
    </source>
</reference>
<dbReference type="Proteomes" id="UP001428817">
    <property type="component" value="Unassembled WGS sequence"/>
</dbReference>
<organism evidence="3 4">
    <name type="scientific">Pseudonocardia eucalypti</name>
    <dbReference type="NCBI Taxonomy" id="648755"/>
    <lineage>
        <taxon>Bacteria</taxon>
        <taxon>Bacillati</taxon>
        <taxon>Actinomycetota</taxon>
        <taxon>Actinomycetes</taxon>
        <taxon>Pseudonocardiales</taxon>
        <taxon>Pseudonocardiaceae</taxon>
        <taxon>Pseudonocardia</taxon>
    </lineage>
</organism>
<dbReference type="RefSeq" id="WP_185060172.1">
    <property type="nucleotide sequence ID" value="NZ_BAABJP010000024.1"/>
</dbReference>